<feature type="compositionally biased region" description="Polar residues" evidence="11">
    <location>
        <begin position="399"/>
        <end position="430"/>
    </location>
</feature>
<dbReference type="GO" id="GO:0009272">
    <property type="term" value="P:fungal-type cell wall biogenesis"/>
    <property type="evidence" value="ECO:0007669"/>
    <property type="project" value="TreeGrafter"/>
</dbReference>
<dbReference type="SUPFAM" id="SSF48208">
    <property type="entry name" value="Six-hairpin glycosidases"/>
    <property type="match status" value="1"/>
</dbReference>
<evidence type="ECO:0000256" key="9">
    <source>
        <dbReference type="ARBA" id="ARBA00023295"/>
    </source>
</evidence>
<evidence type="ECO:0000313" key="14">
    <source>
        <dbReference type="Proteomes" id="UP001280581"/>
    </source>
</evidence>
<dbReference type="InterPro" id="IPR014480">
    <property type="entry name" value="Mannan-1_6-alpha_mannosidase"/>
</dbReference>
<evidence type="ECO:0000256" key="4">
    <source>
        <dbReference type="ARBA" id="ARBA00012350"/>
    </source>
</evidence>
<dbReference type="Pfam" id="PF03663">
    <property type="entry name" value="Glyco_hydro_76"/>
    <property type="match status" value="1"/>
</dbReference>
<evidence type="ECO:0000256" key="8">
    <source>
        <dbReference type="ARBA" id="ARBA00023180"/>
    </source>
</evidence>
<dbReference type="Proteomes" id="UP001280581">
    <property type="component" value="Unassembled WGS sequence"/>
</dbReference>
<dbReference type="GO" id="GO:0012505">
    <property type="term" value="C:endomembrane system"/>
    <property type="evidence" value="ECO:0007669"/>
    <property type="project" value="UniProtKB-SubCell"/>
</dbReference>
<evidence type="ECO:0000256" key="2">
    <source>
        <dbReference type="ARBA" id="ARBA00004308"/>
    </source>
</evidence>
<sequence>MFVPFLTFSVATSLFVRSGAALDIDVKDQKSIKEVAKTLAGGIVAQYNDGLKENLVPGLFPDPYYWWEAGAVFDSLIEYSALTGDNQYDDLIGEAMFHQAGERFDYMPANQSVSIGNDDQSTWALAAMSAAEHGFSTSKIGNLTWINLAKTVWESQAARWDNETCDGGFRWQIFPFNRGFDYKNSISQGQFILLSTRLAKFTGNSTYSDWAAKVFKWTQDIGLVDDTFHIYDGASAQTDCSKIERIQWSHNNGILAESAALMYNLTKGSEEWKDVVSSIVEKTSEVFKPKKDGVLYEVACELNGKCNADQRAFKGLAVRSLARAAVSAPFVSDTITSTLETSAEAATKRCSGKGDDLKCNFHWDPSRDADEQDGALGENLGALAVVQALLVKDAKAPATESTSGNGTATGNPTGSAPETSGSAPETSGSANLAEHDGAAGALAVSRGLVLAGVMMAAQLL</sequence>
<keyword evidence="8" id="KW-0325">Glycoprotein</keyword>
<dbReference type="InterPro" id="IPR005198">
    <property type="entry name" value="Glyco_hydro_76"/>
</dbReference>
<organism evidence="13 14">
    <name type="scientific">Pseudopithomyces chartarum</name>
    <dbReference type="NCBI Taxonomy" id="1892770"/>
    <lineage>
        <taxon>Eukaryota</taxon>
        <taxon>Fungi</taxon>
        <taxon>Dikarya</taxon>
        <taxon>Ascomycota</taxon>
        <taxon>Pezizomycotina</taxon>
        <taxon>Dothideomycetes</taxon>
        <taxon>Pleosporomycetidae</taxon>
        <taxon>Pleosporales</taxon>
        <taxon>Massarineae</taxon>
        <taxon>Didymosphaeriaceae</taxon>
        <taxon>Pseudopithomyces</taxon>
    </lineage>
</organism>
<accession>A0AAN6REP3</accession>
<evidence type="ECO:0000256" key="11">
    <source>
        <dbReference type="SAM" id="MobiDB-lite"/>
    </source>
</evidence>
<comment type="catalytic activity">
    <reaction evidence="1 10">
        <text>Random hydrolysis of (1-&gt;6)-alpha-D-mannosidic linkages in unbranched (1-&gt;6)-mannans.</text>
        <dbReference type="EC" id="3.2.1.101"/>
    </reaction>
</comment>
<keyword evidence="5 12" id="KW-0732">Signal</keyword>
<dbReference type="PANTHER" id="PTHR12145:SF36">
    <property type="entry name" value="MANNAN ENDO-1,6-ALPHA-MANNOSIDASE DCW1"/>
    <property type="match status" value="1"/>
</dbReference>
<dbReference type="EC" id="3.2.1.101" evidence="4 10"/>
<keyword evidence="9 10" id="KW-0326">Glycosidase</keyword>
<feature type="signal peptide" evidence="12">
    <location>
        <begin position="1"/>
        <end position="21"/>
    </location>
</feature>
<dbReference type="AlphaFoldDB" id="A0AAN6REP3"/>
<protein>
    <recommendedName>
        <fullName evidence="4 10">Mannan endo-1,6-alpha-mannosidase</fullName>
        <ecNumber evidence="4 10">3.2.1.101</ecNumber>
    </recommendedName>
</protein>
<comment type="caution">
    <text evidence="13">The sequence shown here is derived from an EMBL/GenBank/DDBJ whole genome shotgun (WGS) entry which is preliminary data.</text>
</comment>
<proteinExistence type="inferred from homology"/>
<evidence type="ECO:0000256" key="10">
    <source>
        <dbReference type="PIRNR" id="PIRNR016302"/>
    </source>
</evidence>
<evidence type="ECO:0000256" key="1">
    <source>
        <dbReference type="ARBA" id="ARBA00001452"/>
    </source>
</evidence>
<dbReference type="Gene3D" id="1.50.10.20">
    <property type="match status" value="1"/>
</dbReference>
<keyword evidence="7" id="KW-0472">Membrane</keyword>
<evidence type="ECO:0000313" key="13">
    <source>
        <dbReference type="EMBL" id="KAK3202610.1"/>
    </source>
</evidence>
<dbReference type="FunFam" id="1.50.10.20:FF:000006">
    <property type="entry name" value="Mannan endo-1,6-alpha-mannosidase"/>
    <property type="match status" value="1"/>
</dbReference>
<feature type="region of interest" description="Disordered" evidence="11">
    <location>
        <begin position="396"/>
        <end position="432"/>
    </location>
</feature>
<name>A0AAN6REP3_9PLEO</name>
<evidence type="ECO:0000256" key="6">
    <source>
        <dbReference type="ARBA" id="ARBA00022801"/>
    </source>
</evidence>
<keyword evidence="6 10" id="KW-0378">Hydrolase</keyword>
<dbReference type="PIRSF" id="PIRSF016302">
    <property type="entry name" value="Man_a_manosd"/>
    <property type="match status" value="1"/>
</dbReference>
<evidence type="ECO:0000256" key="7">
    <source>
        <dbReference type="ARBA" id="ARBA00023136"/>
    </source>
</evidence>
<dbReference type="GO" id="GO:0016052">
    <property type="term" value="P:carbohydrate catabolic process"/>
    <property type="evidence" value="ECO:0007669"/>
    <property type="project" value="InterPro"/>
</dbReference>
<comment type="similarity">
    <text evidence="3 10">Belongs to the glycosyl hydrolase 76 family.</text>
</comment>
<dbReference type="EMBL" id="WVTA01000013">
    <property type="protein sequence ID" value="KAK3202610.1"/>
    <property type="molecule type" value="Genomic_DNA"/>
</dbReference>
<keyword evidence="14" id="KW-1185">Reference proteome</keyword>
<evidence type="ECO:0000256" key="3">
    <source>
        <dbReference type="ARBA" id="ARBA00009699"/>
    </source>
</evidence>
<dbReference type="GO" id="GO:0008496">
    <property type="term" value="F:mannan endo-1,6-alpha-mannosidase activity"/>
    <property type="evidence" value="ECO:0007669"/>
    <property type="project" value="UniProtKB-UniRule"/>
</dbReference>
<dbReference type="PANTHER" id="PTHR12145">
    <property type="entry name" value="MANNAN ENDO-1,6-ALPHA-MANNOSIDASE DCW1"/>
    <property type="match status" value="1"/>
</dbReference>
<feature type="chain" id="PRO_5042964133" description="Mannan endo-1,6-alpha-mannosidase" evidence="12">
    <location>
        <begin position="22"/>
        <end position="460"/>
    </location>
</feature>
<evidence type="ECO:0000256" key="5">
    <source>
        <dbReference type="ARBA" id="ARBA00022729"/>
    </source>
</evidence>
<dbReference type="InterPro" id="IPR008928">
    <property type="entry name" value="6-hairpin_glycosidase_sf"/>
</dbReference>
<reference evidence="13 14" key="1">
    <citation type="submission" date="2021-02" db="EMBL/GenBank/DDBJ databases">
        <title>Genome assembly of Pseudopithomyces chartarum.</title>
        <authorList>
            <person name="Jauregui R."/>
            <person name="Singh J."/>
            <person name="Voisey C."/>
        </authorList>
    </citation>
    <scope>NUCLEOTIDE SEQUENCE [LARGE SCALE GENOMIC DNA]</scope>
    <source>
        <strain evidence="13 14">AGR01</strain>
    </source>
</reference>
<comment type="subcellular location">
    <subcellularLocation>
        <location evidence="2">Endomembrane system</location>
    </subcellularLocation>
</comment>
<gene>
    <name evidence="13" type="ORF">GRF29_154g144973</name>
</gene>
<evidence type="ECO:0000256" key="12">
    <source>
        <dbReference type="SAM" id="SignalP"/>
    </source>
</evidence>